<dbReference type="InParanoid" id="A0A2G5C725"/>
<evidence type="ECO:0000256" key="2">
    <source>
        <dbReference type="SAM" id="Phobius"/>
    </source>
</evidence>
<keyword evidence="2" id="KW-0812">Transmembrane</keyword>
<sequence>MAKIKRKLVQHQLPSPSRRKLDDLNDESPATVDNGEVVECSLSLRTAQLVILHYISYVLLFRIYVQFIFVENFYLV</sequence>
<dbReference type="AlphaFoldDB" id="A0A2G5C725"/>
<evidence type="ECO:0000313" key="3">
    <source>
        <dbReference type="EMBL" id="PIA27083.1"/>
    </source>
</evidence>
<proteinExistence type="predicted"/>
<accession>A0A2G5C725</accession>
<keyword evidence="2" id="KW-1133">Transmembrane helix</keyword>
<dbReference type="Proteomes" id="UP000230069">
    <property type="component" value="Unassembled WGS sequence"/>
</dbReference>
<evidence type="ECO:0000256" key="1">
    <source>
        <dbReference type="SAM" id="MobiDB-lite"/>
    </source>
</evidence>
<reference evidence="3 4" key="1">
    <citation type="submission" date="2017-09" db="EMBL/GenBank/DDBJ databases">
        <title>WGS assembly of Aquilegia coerulea Goldsmith.</title>
        <authorList>
            <person name="Hodges S."/>
            <person name="Kramer E."/>
            <person name="Nordborg M."/>
            <person name="Tomkins J."/>
            <person name="Borevitz J."/>
            <person name="Derieg N."/>
            <person name="Yan J."/>
            <person name="Mihaltcheva S."/>
            <person name="Hayes R.D."/>
            <person name="Rokhsar D."/>
        </authorList>
    </citation>
    <scope>NUCLEOTIDE SEQUENCE [LARGE SCALE GENOMIC DNA]</scope>
    <source>
        <strain evidence="4">cv. Goldsmith</strain>
    </source>
</reference>
<feature type="transmembrane region" description="Helical" evidence="2">
    <location>
        <begin position="51"/>
        <end position="70"/>
    </location>
</feature>
<dbReference type="EMBL" id="KZ305100">
    <property type="protein sequence ID" value="PIA27083.1"/>
    <property type="molecule type" value="Genomic_DNA"/>
</dbReference>
<keyword evidence="2" id="KW-0472">Membrane</keyword>
<evidence type="ECO:0000313" key="4">
    <source>
        <dbReference type="Proteomes" id="UP000230069"/>
    </source>
</evidence>
<gene>
    <name evidence="3" type="ORF">AQUCO_08300048v1</name>
</gene>
<protein>
    <submittedName>
        <fullName evidence="3">Uncharacterized protein</fullName>
    </submittedName>
</protein>
<name>A0A2G5C725_AQUCA</name>
<organism evidence="3 4">
    <name type="scientific">Aquilegia coerulea</name>
    <name type="common">Rocky mountain columbine</name>
    <dbReference type="NCBI Taxonomy" id="218851"/>
    <lineage>
        <taxon>Eukaryota</taxon>
        <taxon>Viridiplantae</taxon>
        <taxon>Streptophyta</taxon>
        <taxon>Embryophyta</taxon>
        <taxon>Tracheophyta</taxon>
        <taxon>Spermatophyta</taxon>
        <taxon>Magnoliopsida</taxon>
        <taxon>Ranunculales</taxon>
        <taxon>Ranunculaceae</taxon>
        <taxon>Thalictroideae</taxon>
        <taxon>Aquilegia</taxon>
    </lineage>
</organism>
<feature type="region of interest" description="Disordered" evidence="1">
    <location>
        <begin position="1"/>
        <end position="28"/>
    </location>
</feature>
<keyword evidence="4" id="KW-1185">Reference proteome</keyword>